<protein>
    <recommendedName>
        <fullName evidence="3">Sulfur carrier protein FdhD</fullName>
    </recommendedName>
</protein>
<keyword evidence="4" id="KW-0808">Transferase</keyword>
<evidence type="ECO:0000256" key="1">
    <source>
        <dbReference type="ARBA" id="ARBA00022490"/>
    </source>
</evidence>
<dbReference type="GO" id="GO:0016783">
    <property type="term" value="F:sulfurtransferase activity"/>
    <property type="evidence" value="ECO:0007669"/>
    <property type="project" value="InterPro"/>
</dbReference>
<keyword evidence="2 3" id="KW-0501">Molybdenum cofactor biosynthesis</keyword>
<comment type="similarity">
    <text evidence="3">Belongs to the FdhD family.</text>
</comment>
<dbReference type="NCBIfam" id="TIGR00129">
    <property type="entry name" value="fdhD_narQ"/>
    <property type="match status" value="1"/>
</dbReference>
<dbReference type="KEGG" id="ptx:ABW99_07830"/>
<dbReference type="Gene3D" id="3.40.140.10">
    <property type="entry name" value="Cytidine Deaminase, domain 2"/>
    <property type="match status" value="1"/>
</dbReference>
<feature type="active site" description="Cysteine persulfide intermediate" evidence="3">
    <location>
        <position position="120"/>
    </location>
</feature>
<evidence type="ECO:0000313" key="4">
    <source>
        <dbReference type="EMBL" id="AKJ70449.2"/>
    </source>
</evidence>
<dbReference type="STRING" id="445709.ABW99_07830"/>
<dbReference type="GO" id="GO:0006777">
    <property type="term" value="P:Mo-molybdopterin cofactor biosynthetic process"/>
    <property type="evidence" value="ECO:0007669"/>
    <property type="project" value="UniProtKB-UniRule"/>
</dbReference>
<dbReference type="GO" id="GO:0097163">
    <property type="term" value="F:sulfur carrier activity"/>
    <property type="evidence" value="ECO:0007669"/>
    <property type="project" value="UniProtKB-UniRule"/>
</dbReference>
<organism evidence="4 5">
    <name type="scientific">Pandoraea thiooxydans</name>
    <dbReference type="NCBI Taxonomy" id="445709"/>
    <lineage>
        <taxon>Bacteria</taxon>
        <taxon>Pseudomonadati</taxon>
        <taxon>Pseudomonadota</taxon>
        <taxon>Betaproteobacteria</taxon>
        <taxon>Burkholderiales</taxon>
        <taxon>Burkholderiaceae</taxon>
        <taxon>Pandoraea</taxon>
    </lineage>
</organism>
<comment type="caution">
    <text evidence="3">Lacks conserved residue(s) required for the propagation of feature annotation.</text>
</comment>
<dbReference type="Gene3D" id="3.10.20.10">
    <property type="match status" value="1"/>
</dbReference>
<keyword evidence="1 3" id="KW-0963">Cytoplasm</keyword>
<evidence type="ECO:0000313" key="5">
    <source>
        <dbReference type="Proteomes" id="UP000036700"/>
    </source>
</evidence>
<sequence>MMPADPLDLDALPAPDAPREVRRFRRGAWQSALDDLAEEVPVALEFNGISHAVMLATPADLEDFALGFALSEGIIAEPGECYGAEPSVSPQGITMHIDIAARAFAQLKVRRRNLAGRTGCGLCGTENLAEVLREVAALGRTRRVSRQAIAAAQAALVGNQALQRRTGAMHAAAWCSSAGEIVLFREDVGRHNALDKLIGALARTPGWRGKDGFVLMTSRASVEIVQKAAQAGIEIVAAVSAATHLAVKVAEQTGMTLVGFVRGDECVIYTGFDRIEGSV</sequence>
<evidence type="ECO:0000256" key="3">
    <source>
        <dbReference type="HAMAP-Rule" id="MF_00187"/>
    </source>
</evidence>
<dbReference type="SUPFAM" id="SSF53927">
    <property type="entry name" value="Cytidine deaminase-like"/>
    <property type="match status" value="1"/>
</dbReference>
<dbReference type="HAMAP" id="MF_00187">
    <property type="entry name" value="FdhD"/>
    <property type="match status" value="1"/>
</dbReference>
<dbReference type="Pfam" id="PF02634">
    <property type="entry name" value="FdhD-NarQ"/>
    <property type="match status" value="1"/>
</dbReference>
<reference evidence="5" key="1">
    <citation type="submission" date="2015-06" db="EMBL/GenBank/DDBJ databases">
        <authorList>
            <person name="Lim Y.L."/>
            <person name="Ee R."/>
            <person name="Yong D."/>
            <person name="How K.Y."/>
            <person name="Yin W.F."/>
            <person name="Chan K.G."/>
        </authorList>
    </citation>
    <scope>NUCLEOTIDE SEQUENCE [LARGE SCALE GENOMIC DNA]</scope>
    <source>
        <strain evidence="5">DSM 25325</strain>
    </source>
</reference>
<dbReference type="InterPro" id="IPR016193">
    <property type="entry name" value="Cytidine_deaminase-like"/>
</dbReference>
<accession>A0A0G3EWS5</accession>
<dbReference type="PANTHER" id="PTHR30592:SF1">
    <property type="entry name" value="SULFUR CARRIER PROTEIN FDHD"/>
    <property type="match status" value="1"/>
</dbReference>
<dbReference type="RefSeq" id="WP_052892643.1">
    <property type="nucleotide sequence ID" value="NZ_CP011568.3"/>
</dbReference>
<evidence type="ECO:0000256" key="2">
    <source>
        <dbReference type="ARBA" id="ARBA00023150"/>
    </source>
</evidence>
<keyword evidence="5" id="KW-1185">Reference proteome</keyword>
<proteinExistence type="inferred from homology"/>
<dbReference type="PIRSF" id="PIRSF015626">
    <property type="entry name" value="FdhD"/>
    <property type="match status" value="1"/>
</dbReference>
<dbReference type="GO" id="GO:0005737">
    <property type="term" value="C:cytoplasm"/>
    <property type="evidence" value="ECO:0007669"/>
    <property type="project" value="UniProtKB-SubCell"/>
</dbReference>
<dbReference type="Proteomes" id="UP000036700">
    <property type="component" value="Chromosome"/>
</dbReference>
<dbReference type="AlphaFoldDB" id="A0A0G3EWS5"/>
<gene>
    <name evidence="3" type="primary">fdhD</name>
    <name evidence="4" type="ORF">ABW99_07830</name>
</gene>
<dbReference type="PANTHER" id="PTHR30592">
    <property type="entry name" value="FORMATE DEHYDROGENASE"/>
    <property type="match status" value="1"/>
</dbReference>
<comment type="function">
    <text evidence="3">Required for formate dehydrogenase (FDH) activity. Acts as a sulfur carrier protein that transfers sulfur from IscS to the molybdenum cofactor prior to its insertion into FDH.</text>
</comment>
<dbReference type="InterPro" id="IPR003786">
    <property type="entry name" value="FdhD"/>
</dbReference>
<dbReference type="EMBL" id="CP011568">
    <property type="protein sequence ID" value="AKJ70449.2"/>
    <property type="molecule type" value="Genomic_DNA"/>
</dbReference>
<comment type="subcellular location">
    <subcellularLocation>
        <location evidence="3">Cytoplasm</location>
    </subcellularLocation>
</comment>
<name>A0A0G3EWS5_9BURK</name>